<dbReference type="AlphaFoldDB" id="A0A158B4P9"/>
<protein>
    <submittedName>
        <fullName evidence="3">RND efflux system outer membrane lipoprotein</fullName>
    </submittedName>
</protein>
<accession>A0A158B4P9</accession>
<dbReference type="InterPro" id="IPR010131">
    <property type="entry name" value="MdtP/NodT-like"/>
</dbReference>
<keyword evidence="2" id="KW-0472">Membrane</keyword>
<evidence type="ECO:0000256" key="2">
    <source>
        <dbReference type="RuleBase" id="RU362097"/>
    </source>
</evidence>
<dbReference type="Gene3D" id="2.20.200.10">
    <property type="entry name" value="Outer membrane efflux proteins (OEP)"/>
    <property type="match status" value="1"/>
</dbReference>
<sequence>MRRARLIHTFAGMAAALSLGGCLLGPNYSRQPVETPATYRFAAADVADTANTEWWKQFQDPVLDELIATALANNKDVKIAAARVEQFMGQFVTTRSALFPQISAGAQAARQRTPQVLSNGFGPVYNSVELSVSAAWEIDVFGRNRRLTEAARANLLSSEEGRRATVLSLVASVASSYLNLLSLDKQLDIARATTESRAESVHVFTLRFEGGEVSQMELAQSQSEYEASLATIPQIETQIAQQEDALSILLGANPGPILRGRPLGQLATPVIPAGLPSDLLERRPDLLQAEQDLVAANALIGAARALYFPQISLTGLFGTASTAFSSLFTGPSRVWSFAGQVTQPIFTAGNISGQVQSAEAQQQQALLTYQKAIQVAFQEVDDALIASQKLHEQLETQGRQVTALSTYSRMARARYEGGYTSYIEVLDAERSLFNAQLSQTQTQAAALVSFVTLYKVMGGGWVVTADKMTTQTSDAAKAAQPTPQAVQ</sequence>
<dbReference type="InterPro" id="IPR003423">
    <property type="entry name" value="OMP_efflux"/>
</dbReference>
<keyword evidence="2 3" id="KW-0449">Lipoprotein</keyword>
<keyword evidence="2" id="KW-1134">Transmembrane beta strand</keyword>
<keyword evidence="2" id="KW-0812">Transmembrane</keyword>
<dbReference type="PANTHER" id="PTHR30203:SF33">
    <property type="entry name" value="BLR4455 PROTEIN"/>
    <property type="match status" value="1"/>
</dbReference>
<dbReference type="RefSeq" id="WP_061124860.1">
    <property type="nucleotide sequence ID" value="NZ_FCOF02000011.1"/>
</dbReference>
<gene>
    <name evidence="3" type="ORF">AWB75_02995</name>
</gene>
<comment type="similarity">
    <text evidence="1 2">Belongs to the outer membrane factor (OMF) (TC 1.B.17) family.</text>
</comment>
<organism evidence="3 4">
    <name type="scientific">Caballeronia catudaia</name>
    <dbReference type="NCBI Taxonomy" id="1777136"/>
    <lineage>
        <taxon>Bacteria</taxon>
        <taxon>Pseudomonadati</taxon>
        <taxon>Pseudomonadota</taxon>
        <taxon>Betaproteobacteria</taxon>
        <taxon>Burkholderiales</taxon>
        <taxon>Burkholderiaceae</taxon>
        <taxon>Caballeronia</taxon>
    </lineage>
</organism>
<dbReference type="OrthoDB" id="9770517at2"/>
<keyword evidence="2" id="KW-0564">Palmitate</keyword>
<dbReference type="PROSITE" id="PS51257">
    <property type="entry name" value="PROKAR_LIPOPROTEIN"/>
    <property type="match status" value="1"/>
</dbReference>
<evidence type="ECO:0000313" key="4">
    <source>
        <dbReference type="Proteomes" id="UP000054870"/>
    </source>
</evidence>
<evidence type="ECO:0000313" key="3">
    <source>
        <dbReference type="EMBL" id="SAK64994.1"/>
    </source>
</evidence>
<dbReference type="SUPFAM" id="SSF56954">
    <property type="entry name" value="Outer membrane efflux proteins (OEP)"/>
    <property type="match status" value="1"/>
</dbReference>
<comment type="subcellular location">
    <subcellularLocation>
        <location evidence="2">Cell membrane</location>
        <topology evidence="2">Lipid-anchor</topology>
    </subcellularLocation>
</comment>
<dbReference type="PANTHER" id="PTHR30203">
    <property type="entry name" value="OUTER MEMBRANE CATION EFFLUX PROTEIN"/>
    <property type="match status" value="1"/>
</dbReference>
<reference evidence="3" key="1">
    <citation type="submission" date="2016-01" db="EMBL/GenBank/DDBJ databases">
        <authorList>
            <person name="Peeters C."/>
        </authorList>
    </citation>
    <scope>NUCLEOTIDE SEQUENCE [LARGE SCALE GENOMIC DNA]</scope>
    <source>
        <strain evidence="3">LMG 29318</strain>
    </source>
</reference>
<dbReference type="Pfam" id="PF02321">
    <property type="entry name" value="OEP"/>
    <property type="match status" value="2"/>
</dbReference>
<dbReference type="Gene3D" id="1.20.1600.10">
    <property type="entry name" value="Outer membrane efflux proteins (OEP)"/>
    <property type="match status" value="1"/>
</dbReference>
<name>A0A158B4P9_9BURK</name>
<dbReference type="Proteomes" id="UP000054870">
    <property type="component" value="Unassembled WGS sequence"/>
</dbReference>
<proteinExistence type="inferred from homology"/>
<keyword evidence="4" id="KW-1185">Reference proteome</keyword>
<dbReference type="GO" id="GO:0005886">
    <property type="term" value="C:plasma membrane"/>
    <property type="evidence" value="ECO:0007669"/>
    <property type="project" value="UniProtKB-SubCell"/>
</dbReference>
<comment type="caution">
    <text evidence="3">The sequence shown here is derived from an EMBL/GenBank/DDBJ whole genome shotgun (WGS) entry which is preliminary data.</text>
</comment>
<dbReference type="NCBIfam" id="TIGR01845">
    <property type="entry name" value="outer_NodT"/>
    <property type="match status" value="1"/>
</dbReference>
<dbReference type="EMBL" id="FCOF02000011">
    <property type="protein sequence ID" value="SAK64994.1"/>
    <property type="molecule type" value="Genomic_DNA"/>
</dbReference>
<evidence type="ECO:0000256" key="1">
    <source>
        <dbReference type="ARBA" id="ARBA00007613"/>
    </source>
</evidence>
<dbReference type="GO" id="GO:0015562">
    <property type="term" value="F:efflux transmembrane transporter activity"/>
    <property type="evidence" value="ECO:0007669"/>
    <property type="project" value="InterPro"/>
</dbReference>